<evidence type="ECO:0000313" key="1">
    <source>
        <dbReference type="EMBL" id="KAK1746360.1"/>
    </source>
</evidence>
<comment type="caution">
    <text evidence="1">The sequence shown here is derived from an EMBL/GenBank/DDBJ whole genome shotgun (WGS) entry which is preliminary data.</text>
</comment>
<keyword evidence="2" id="KW-1185">Reference proteome</keyword>
<organism evidence="1 2">
    <name type="scientific">Skeletonema marinoi</name>
    <dbReference type="NCBI Taxonomy" id="267567"/>
    <lineage>
        <taxon>Eukaryota</taxon>
        <taxon>Sar</taxon>
        <taxon>Stramenopiles</taxon>
        <taxon>Ochrophyta</taxon>
        <taxon>Bacillariophyta</taxon>
        <taxon>Coscinodiscophyceae</taxon>
        <taxon>Thalassiosirophycidae</taxon>
        <taxon>Thalassiosirales</taxon>
        <taxon>Skeletonemataceae</taxon>
        <taxon>Skeletonema</taxon>
        <taxon>Skeletonema marinoi-dohrnii complex</taxon>
    </lineage>
</organism>
<reference evidence="1" key="1">
    <citation type="submission" date="2023-06" db="EMBL/GenBank/DDBJ databases">
        <title>Survivors Of The Sea: Transcriptome response of Skeletonema marinoi to long-term dormancy.</title>
        <authorList>
            <person name="Pinder M.I.M."/>
            <person name="Kourtchenko O."/>
            <person name="Robertson E.K."/>
            <person name="Larsson T."/>
            <person name="Maumus F."/>
            <person name="Osuna-Cruz C.M."/>
            <person name="Vancaester E."/>
            <person name="Stenow R."/>
            <person name="Vandepoele K."/>
            <person name="Ploug H."/>
            <person name="Bruchert V."/>
            <person name="Godhe A."/>
            <person name="Topel M."/>
        </authorList>
    </citation>
    <scope>NUCLEOTIDE SEQUENCE</scope>
    <source>
        <strain evidence="1">R05AC</strain>
    </source>
</reference>
<accession>A0AAD8YJR0</accession>
<dbReference type="AlphaFoldDB" id="A0AAD8YJR0"/>
<dbReference type="EMBL" id="JATAAI010000004">
    <property type="protein sequence ID" value="KAK1746360.1"/>
    <property type="molecule type" value="Genomic_DNA"/>
</dbReference>
<name>A0AAD8YJR0_9STRA</name>
<protein>
    <submittedName>
        <fullName evidence="1">Uncharacterized protein</fullName>
    </submittedName>
</protein>
<sequence>MSLTTRMLCDESLIEQALNVINNQPQHKGSLSLCRATALYFCCCFNSSPSIMEALLKKWPEDIHSNRGRTKEETPVDVFFGVRDTNRQRREQSNTNEDEVSFSYQTIELFKETTIVSEHDTIMLLTNAYMLLFVLNNGSLGSHIDYANIYSSSNDSNSTSLETQEYEGETFLVLHASLEETRCPILFSHLFLKQHPEQAWTRNKNGKLPLELALACNKISCFDEGEINSFEARRPESSKKVQRLDNLSKLYSWIMLDPNALFS</sequence>
<evidence type="ECO:0000313" key="2">
    <source>
        <dbReference type="Proteomes" id="UP001224775"/>
    </source>
</evidence>
<proteinExistence type="predicted"/>
<dbReference type="Proteomes" id="UP001224775">
    <property type="component" value="Unassembled WGS sequence"/>
</dbReference>
<gene>
    <name evidence="1" type="ORF">QTG54_002967</name>
</gene>